<evidence type="ECO:0000313" key="1">
    <source>
        <dbReference type="EMBL" id="GAK69429.1"/>
    </source>
</evidence>
<gene>
    <name evidence="1" type="ORF">RRU01S_06_00370</name>
</gene>
<reference evidence="1 2" key="1">
    <citation type="submission" date="2014-08" db="EMBL/GenBank/DDBJ databases">
        <title>Whole genome shotgun sequence of Rhizobium rubi NBRC 13261.</title>
        <authorList>
            <person name="Katano-Makiyama Y."/>
            <person name="Hosoyama A."/>
            <person name="Hashimoto M."/>
            <person name="Hosoyama Y."/>
            <person name="Noguchi M."/>
            <person name="Tsuchikane K."/>
            <person name="Uohara A."/>
            <person name="Ohji S."/>
            <person name="Ichikawa N."/>
            <person name="Kimura A."/>
            <person name="Yamazoe A."/>
            <person name="Fujita N."/>
        </authorList>
    </citation>
    <scope>NUCLEOTIDE SEQUENCE [LARGE SCALE GENOMIC DNA]</scope>
    <source>
        <strain evidence="1 2">NBRC 13261</strain>
    </source>
</reference>
<protein>
    <submittedName>
        <fullName evidence="1">Uncharacterized protein</fullName>
    </submittedName>
</protein>
<accession>A0A081CRY3</accession>
<proteinExistence type="predicted"/>
<dbReference type="RefSeq" id="WP_045229031.1">
    <property type="nucleotide sequence ID" value="NZ_BBJU01000006.1"/>
</dbReference>
<organism evidence="1 2">
    <name type="scientific">Agrobacterium rubi TR3 = NBRC 13261</name>
    <dbReference type="NCBI Taxonomy" id="1368415"/>
    <lineage>
        <taxon>Bacteria</taxon>
        <taxon>Pseudomonadati</taxon>
        <taxon>Pseudomonadota</taxon>
        <taxon>Alphaproteobacteria</taxon>
        <taxon>Hyphomicrobiales</taxon>
        <taxon>Rhizobiaceae</taxon>
        <taxon>Rhizobium/Agrobacterium group</taxon>
        <taxon>Agrobacterium</taxon>
    </lineage>
</organism>
<dbReference type="EMBL" id="BBJU01000006">
    <property type="protein sequence ID" value="GAK69429.1"/>
    <property type="molecule type" value="Genomic_DNA"/>
</dbReference>
<dbReference type="AlphaFoldDB" id="A0A081CRY3"/>
<dbReference type="OrthoDB" id="8372808at2"/>
<sequence>MNDMPLPPAAFSKGYALCSPDNLLLPETFAKSEKKAIGKNFKKPGRKKAWADAQEKGWSVRFVYMRVFVPVFHATSTVGGEVFDDD</sequence>
<evidence type="ECO:0000313" key="2">
    <source>
        <dbReference type="Proteomes" id="UP000028701"/>
    </source>
</evidence>
<dbReference type="Proteomes" id="UP000028701">
    <property type="component" value="Unassembled WGS sequence"/>
</dbReference>
<name>A0A081CRY3_9HYPH</name>
<comment type="caution">
    <text evidence="1">The sequence shown here is derived from an EMBL/GenBank/DDBJ whole genome shotgun (WGS) entry which is preliminary data.</text>
</comment>